<reference evidence="1" key="1">
    <citation type="journal article" date="2021" name="Genome Biol. Evol.">
        <title>The assembled and annotated genome of the fairy-ring fungus Marasmius oreades.</title>
        <authorList>
            <person name="Hiltunen M."/>
            <person name="Ament-Velasquez S.L."/>
            <person name="Johannesson H."/>
        </authorList>
    </citation>
    <scope>NUCLEOTIDE SEQUENCE</scope>
    <source>
        <strain evidence="1">03SP1</strain>
    </source>
</reference>
<keyword evidence="2" id="KW-1185">Reference proteome</keyword>
<dbReference type="EMBL" id="CM032187">
    <property type="protein sequence ID" value="KAG7090119.1"/>
    <property type="molecule type" value="Genomic_DNA"/>
</dbReference>
<comment type="caution">
    <text evidence="1">The sequence shown here is derived from an EMBL/GenBank/DDBJ whole genome shotgun (WGS) entry which is preliminary data.</text>
</comment>
<accession>A0A9P7RUR2</accession>
<dbReference type="KEGG" id="more:E1B28_011730"/>
<gene>
    <name evidence="1" type="ORF">E1B28_011730</name>
</gene>
<dbReference type="RefSeq" id="XP_043006589.1">
    <property type="nucleotide sequence ID" value="XM_043156782.1"/>
</dbReference>
<organism evidence="1 2">
    <name type="scientific">Marasmius oreades</name>
    <name type="common">fairy-ring Marasmius</name>
    <dbReference type="NCBI Taxonomy" id="181124"/>
    <lineage>
        <taxon>Eukaryota</taxon>
        <taxon>Fungi</taxon>
        <taxon>Dikarya</taxon>
        <taxon>Basidiomycota</taxon>
        <taxon>Agaricomycotina</taxon>
        <taxon>Agaricomycetes</taxon>
        <taxon>Agaricomycetidae</taxon>
        <taxon>Agaricales</taxon>
        <taxon>Marasmiineae</taxon>
        <taxon>Marasmiaceae</taxon>
        <taxon>Marasmius</taxon>
    </lineage>
</organism>
<protein>
    <submittedName>
        <fullName evidence="1">Uncharacterized protein</fullName>
    </submittedName>
</protein>
<name>A0A9P7RUR2_9AGAR</name>
<proteinExistence type="predicted"/>
<dbReference type="GeneID" id="66080805"/>
<dbReference type="Proteomes" id="UP001049176">
    <property type="component" value="Chromosome 7"/>
</dbReference>
<evidence type="ECO:0000313" key="2">
    <source>
        <dbReference type="Proteomes" id="UP001049176"/>
    </source>
</evidence>
<sequence>MTLGKDFYSRDRPLRRYNRLTFLPGSTAAWKIFKRFEDPFRREHPEQLAQDAKRQAYPLALRVIVSTFPQLGSKSARCKEHE</sequence>
<dbReference type="AlphaFoldDB" id="A0A9P7RUR2"/>
<evidence type="ECO:0000313" key="1">
    <source>
        <dbReference type="EMBL" id="KAG7090119.1"/>
    </source>
</evidence>